<dbReference type="RefSeq" id="YP_010098334.1">
    <property type="nucleotide sequence ID" value="NC_055766.1"/>
</dbReference>
<reference evidence="1 2" key="1">
    <citation type="submission" date="2018-08" db="EMBL/GenBank/DDBJ databases">
        <authorList>
            <person name="Duda J.M."/>
            <person name="Larson A.P."/>
            <person name="Nowak S."/>
            <person name="Ricci M.J."/>
            <person name="Westholm D.E."/>
            <person name="Delesalle V.A."/>
            <person name="Garlena R.A."/>
            <person name="Russell D.A."/>
            <person name="Pope W.H."/>
            <person name="Jacobs-Sera D."/>
            <person name="Hatfull G.F."/>
        </authorList>
    </citation>
    <scope>NUCLEOTIDE SEQUENCE [LARGE SCALE GENOMIC DNA]</scope>
</reference>
<proteinExistence type="predicted"/>
<dbReference type="EMBL" id="MH727547">
    <property type="protein sequence ID" value="AYB69234.1"/>
    <property type="molecule type" value="Genomic_DNA"/>
</dbReference>
<dbReference type="KEGG" id="vg:65115966"/>
<sequence length="124" mass="13707">MFDRTSVRLVPDSVRPVARSRCAARSPYRVPVGALTLAPSVRVALALPVSAVLFSMVPLRRPARYDNCTRYRATVATPGRVAVSRCSRVLLMRPPYTRAPVVANLAKYGRRRLLCPHRPHTATG</sequence>
<dbReference type="GeneID" id="65115966"/>
<dbReference type="Proteomes" id="UP000267882">
    <property type="component" value="Segment"/>
</dbReference>
<protein>
    <submittedName>
        <fullName evidence="1">Uncharacterized protein</fullName>
    </submittedName>
</protein>
<evidence type="ECO:0000313" key="1">
    <source>
        <dbReference type="EMBL" id="AYB69234.1"/>
    </source>
</evidence>
<gene>
    <name evidence="1" type="primary">78</name>
    <name evidence="1" type="ORF">SEA_FOXBORO_78</name>
</gene>
<evidence type="ECO:0000313" key="2">
    <source>
        <dbReference type="Proteomes" id="UP000267882"/>
    </source>
</evidence>
<name>A0A385UH81_9CAUD</name>
<keyword evidence="2" id="KW-1185">Reference proteome</keyword>
<accession>A0A385UH81</accession>
<organism evidence="1 2">
    <name type="scientific">Gordonia phage Foxboro</name>
    <dbReference type="NCBI Taxonomy" id="2301602"/>
    <lineage>
        <taxon>Viruses</taxon>
        <taxon>Duplodnaviria</taxon>
        <taxon>Heunggongvirae</taxon>
        <taxon>Uroviricota</taxon>
        <taxon>Caudoviricetes</taxon>
        <taxon>Zierdtviridae</taxon>
        <taxon>Emilbogenvirinae</taxon>
        <taxon>Foxborovirus</taxon>
        <taxon>Foxborovirus foxboro</taxon>
    </lineage>
</organism>